<evidence type="ECO:0000256" key="1">
    <source>
        <dbReference type="SAM" id="Coils"/>
    </source>
</evidence>
<protein>
    <recommendedName>
        <fullName evidence="4">Holin</fullName>
    </recommendedName>
</protein>
<dbReference type="AlphaFoldDB" id="A0AAW8HAU4"/>
<evidence type="ECO:0008006" key="4">
    <source>
        <dbReference type="Google" id="ProtNLM"/>
    </source>
</evidence>
<feature type="coiled-coil region" evidence="1">
    <location>
        <begin position="49"/>
        <end position="76"/>
    </location>
</feature>
<organism evidence="2 3">
    <name type="scientific">Enterobacter soli</name>
    <dbReference type="NCBI Taxonomy" id="885040"/>
    <lineage>
        <taxon>Bacteria</taxon>
        <taxon>Pseudomonadati</taxon>
        <taxon>Pseudomonadota</taxon>
        <taxon>Gammaproteobacteria</taxon>
        <taxon>Enterobacterales</taxon>
        <taxon>Enterobacteriaceae</taxon>
        <taxon>Enterobacter</taxon>
    </lineage>
</organism>
<name>A0AAW8HAU4_9ENTR</name>
<proteinExistence type="predicted"/>
<sequence length="89" mass="10213">MDIGTLFALVISGLGVLYSIFRDNTKDTTDLLSRVSYLETTIAVQDSNITRLSDEQDKMKETLRNLEIQIHELDIKLERIITILEQSKQ</sequence>
<dbReference type="RefSeq" id="WP_012125117.1">
    <property type="nucleotide sequence ID" value="NZ_JAVDKR010000001.1"/>
</dbReference>
<gene>
    <name evidence="2" type="ORF">RBJ67_10515</name>
</gene>
<evidence type="ECO:0000313" key="3">
    <source>
        <dbReference type="Proteomes" id="UP001225042"/>
    </source>
</evidence>
<keyword evidence="3" id="KW-1185">Reference proteome</keyword>
<dbReference type="EMBL" id="JAVDKS010000004">
    <property type="protein sequence ID" value="MDQ2256574.1"/>
    <property type="molecule type" value="Genomic_DNA"/>
</dbReference>
<reference evidence="2 3" key="1">
    <citation type="submission" date="2023-08" db="EMBL/GenBank/DDBJ databases">
        <authorList>
            <person name="Dale J."/>
        </authorList>
    </citation>
    <scope>NUCLEOTIDE SEQUENCE [LARGE SCALE GENOMIC DNA]</scope>
    <source>
        <strain evidence="2 3">2023EL-00788</strain>
    </source>
</reference>
<evidence type="ECO:0000313" key="2">
    <source>
        <dbReference type="EMBL" id="MDQ2256574.1"/>
    </source>
</evidence>
<comment type="caution">
    <text evidence="2">The sequence shown here is derived from an EMBL/GenBank/DDBJ whole genome shotgun (WGS) entry which is preliminary data.</text>
</comment>
<keyword evidence="1" id="KW-0175">Coiled coil</keyword>
<dbReference type="Proteomes" id="UP001225042">
    <property type="component" value="Unassembled WGS sequence"/>
</dbReference>
<accession>A0AAW8HAU4</accession>